<keyword evidence="8 15" id="KW-0479">Metal-binding</keyword>
<feature type="domain" description="Galactose-1-phosphate uridyl transferase N-terminal" evidence="18">
    <location>
        <begin position="8"/>
        <end position="182"/>
    </location>
</feature>
<dbReference type="NCBIfam" id="NF008724">
    <property type="entry name" value="PRK11720.1"/>
    <property type="match status" value="1"/>
</dbReference>
<evidence type="ECO:0000313" key="20">
    <source>
        <dbReference type="EMBL" id="SHI56491.1"/>
    </source>
</evidence>
<dbReference type="FunFam" id="3.30.428.10:FF:000002">
    <property type="entry name" value="Galactose-1-phosphate uridylyltransferase"/>
    <property type="match status" value="1"/>
</dbReference>
<feature type="binding site" description="in other chain" evidence="14">
    <location>
        <position position="174"/>
    </location>
    <ligand>
        <name>UDP-alpha-D-glucose</name>
        <dbReference type="ChEBI" id="CHEBI:58885"/>
        <note>ligand shared between dimeric partners</note>
    </ligand>
</feature>
<dbReference type="STRING" id="1121955.SAMN02745146_1044"/>
<feature type="binding site" description="in other chain" evidence="14">
    <location>
        <position position="159"/>
    </location>
    <ligand>
        <name>UDP-alpha-D-glucose</name>
        <dbReference type="ChEBI" id="CHEBI:58885"/>
        <note>ligand shared between dimeric partners</note>
    </ligand>
</feature>
<feature type="domain" description="Galactose-1-phosphate uridyl transferase C-terminal" evidence="19">
    <location>
        <begin position="191"/>
        <end position="351"/>
    </location>
</feature>
<dbReference type="Pfam" id="PF02744">
    <property type="entry name" value="GalP_UDP_tr_C"/>
    <property type="match status" value="1"/>
</dbReference>
<evidence type="ECO:0000256" key="4">
    <source>
        <dbReference type="ARBA" id="ARBA00012384"/>
    </source>
</evidence>
<comment type="cofactor">
    <cofactor evidence="15">
        <name>Zn(2+)</name>
        <dbReference type="ChEBI" id="CHEBI:29105"/>
    </cofactor>
    <text evidence="15">Binds 1 zinc ion per subunit.</text>
</comment>
<dbReference type="NCBIfam" id="TIGR00209">
    <property type="entry name" value="galT_1"/>
    <property type="match status" value="1"/>
</dbReference>
<evidence type="ECO:0000256" key="2">
    <source>
        <dbReference type="ARBA" id="ARBA00004947"/>
    </source>
</evidence>
<dbReference type="InterPro" id="IPR036265">
    <property type="entry name" value="HIT-like_sf"/>
</dbReference>
<evidence type="ECO:0000256" key="13">
    <source>
        <dbReference type="PIRSR" id="PIRSR000808-1"/>
    </source>
</evidence>
<evidence type="ECO:0000256" key="8">
    <source>
        <dbReference type="ARBA" id="ARBA00022723"/>
    </source>
</evidence>
<evidence type="ECO:0000313" key="21">
    <source>
        <dbReference type="Proteomes" id="UP000184418"/>
    </source>
</evidence>
<evidence type="ECO:0000256" key="10">
    <source>
        <dbReference type="ARBA" id="ARBA00023144"/>
    </source>
</evidence>
<evidence type="ECO:0000256" key="3">
    <source>
        <dbReference type="ARBA" id="ARBA00010951"/>
    </source>
</evidence>
<dbReference type="InterPro" id="IPR019779">
    <property type="entry name" value="GalP_UDPtransf1_His-AS"/>
</dbReference>
<comment type="cofactor">
    <cofactor evidence="16">
        <name>Fe cation</name>
        <dbReference type="ChEBI" id="CHEBI:24875"/>
    </cofactor>
    <text evidence="16">Binds 1 Fe cation per subunit.</text>
</comment>
<dbReference type="GO" id="GO:0033499">
    <property type="term" value="P:galactose catabolic process via UDP-galactose, Leloir pathway"/>
    <property type="evidence" value="ECO:0007669"/>
    <property type="project" value="TreeGrafter"/>
</dbReference>
<dbReference type="PROSITE" id="PS00117">
    <property type="entry name" value="GAL_P_UDP_TRANSF_I"/>
    <property type="match status" value="1"/>
</dbReference>
<feature type="binding site" evidence="16">
    <location>
        <position position="188"/>
    </location>
    <ligand>
        <name>Fe cation</name>
        <dbReference type="ChEBI" id="CHEBI:24875"/>
    </ligand>
</feature>
<evidence type="ECO:0000256" key="11">
    <source>
        <dbReference type="ARBA" id="ARBA00023277"/>
    </source>
</evidence>
<feature type="binding site" evidence="15">
    <location>
        <position position="170"/>
    </location>
    <ligand>
        <name>Zn(2+)</name>
        <dbReference type="ChEBI" id="CHEBI:29105"/>
    </ligand>
</feature>
<comment type="catalytic activity">
    <reaction evidence="1 17">
        <text>alpha-D-galactose 1-phosphate + UDP-alpha-D-glucose = alpha-D-glucose 1-phosphate + UDP-alpha-D-galactose</text>
        <dbReference type="Rhea" id="RHEA:13989"/>
        <dbReference type="ChEBI" id="CHEBI:58336"/>
        <dbReference type="ChEBI" id="CHEBI:58601"/>
        <dbReference type="ChEBI" id="CHEBI:58885"/>
        <dbReference type="ChEBI" id="CHEBI:66914"/>
        <dbReference type="EC" id="2.7.7.12"/>
    </reaction>
</comment>
<evidence type="ECO:0000256" key="7">
    <source>
        <dbReference type="ARBA" id="ARBA00022695"/>
    </source>
</evidence>
<dbReference type="EMBL" id="FQYN01000002">
    <property type="protein sequence ID" value="SHI56491.1"/>
    <property type="molecule type" value="Genomic_DNA"/>
</dbReference>
<feature type="binding site" description="in other chain" evidence="14">
    <location>
        <position position="65"/>
    </location>
    <ligand>
        <name>UDP-alpha-D-glucose</name>
        <dbReference type="ChEBI" id="CHEBI:58885"/>
        <note>ligand shared between dimeric partners</note>
    </ligand>
</feature>
<feature type="active site" description="Tele-UMP-histidine intermediate" evidence="13">
    <location>
        <position position="172"/>
    </location>
</feature>
<dbReference type="GO" id="GO:0008270">
    <property type="term" value="F:zinc ion binding"/>
    <property type="evidence" value="ECO:0007669"/>
    <property type="project" value="InterPro"/>
</dbReference>
<comment type="pathway">
    <text evidence="2 17">Carbohydrate metabolism; galactose metabolism.</text>
</comment>
<evidence type="ECO:0000256" key="17">
    <source>
        <dbReference type="RuleBase" id="RU000506"/>
    </source>
</evidence>
<keyword evidence="7 17" id="KW-0548">Nucleotidyltransferase</keyword>
<dbReference type="GO" id="GO:0008108">
    <property type="term" value="F:UDP-glucose:hexose-1-phosphate uridylyltransferase activity"/>
    <property type="evidence" value="ECO:0007669"/>
    <property type="project" value="UniProtKB-UniRule"/>
</dbReference>
<dbReference type="UniPathway" id="UPA00214"/>
<dbReference type="GO" id="GO:0005737">
    <property type="term" value="C:cytoplasm"/>
    <property type="evidence" value="ECO:0007669"/>
    <property type="project" value="TreeGrafter"/>
</dbReference>
<dbReference type="EC" id="2.7.7.12" evidence="4 12"/>
<feature type="binding site" evidence="15">
    <location>
        <position position="119"/>
    </location>
    <ligand>
        <name>Zn(2+)</name>
        <dbReference type="ChEBI" id="CHEBI:29105"/>
    </ligand>
</feature>
<evidence type="ECO:0000256" key="15">
    <source>
        <dbReference type="PIRSR" id="PIRSR000808-3"/>
    </source>
</evidence>
<feature type="binding site" evidence="15">
    <location>
        <position position="59"/>
    </location>
    <ligand>
        <name>Zn(2+)</name>
        <dbReference type="ChEBI" id="CHEBI:29105"/>
    </ligand>
</feature>
<protein>
    <recommendedName>
        <fullName evidence="5 12">Galactose-1-phosphate uridylyltransferase</fullName>
        <ecNumber evidence="4 12">2.7.7.12</ecNumber>
    </recommendedName>
</protein>
<evidence type="ECO:0000256" key="9">
    <source>
        <dbReference type="ARBA" id="ARBA00022833"/>
    </source>
</evidence>
<keyword evidence="21" id="KW-1185">Reference proteome</keyword>
<keyword evidence="11 17" id="KW-0119">Carbohydrate metabolism</keyword>
<name>A0A1M6C6Q7_9BACT</name>
<keyword evidence="10 17" id="KW-0299">Galactose metabolism</keyword>
<feature type="binding site" description="in other chain" evidence="14">
    <location>
        <begin position="165"/>
        <end position="167"/>
    </location>
    <ligand>
        <name>UDP-alpha-D-glucose</name>
        <dbReference type="ChEBI" id="CHEBI:58885"/>
        <note>ligand shared between dimeric partners</note>
    </ligand>
</feature>
<feature type="binding site" evidence="16">
    <location>
        <position position="287"/>
    </location>
    <ligand>
        <name>Fe cation</name>
        <dbReference type="ChEBI" id="CHEBI:24875"/>
    </ligand>
</feature>
<dbReference type="PANTHER" id="PTHR11943:SF1">
    <property type="entry name" value="GALACTOSE-1-PHOSPHATE URIDYLYLTRANSFERASE"/>
    <property type="match status" value="1"/>
</dbReference>
<dbReference type="PANTHER" id="PTHR11943">
    <property type="entry name" value="GALACTOSE-1-PHOSPHATE URIDYLYLTRANSFERASE"/>
    <property type="match status" value="1"/>
</dbReference>
<sequence length="361" mass="40991">MPEPSTSFDLAQHPHRRYNALNGEWLLVSPHRALRPWQGQQEAPDTASRPAYDAGCYLCPGNVRANGVHNPAYAGTFVFDNDFAALRDDGPAGGFERGGLLRAEAESGVGRVICFSPRHDLTLPEMSPAEIRSVVDVWTDEFRTLGARPDIGYVQIFENKGQMMGCSNPHPHGQIWAQRTVPGEPEKEGRQQLAHWQQHGRTLLTDYLAIELAEKSRLVLENEHWVVLVPFWASWPFETLLLPRRPVPDLTQLTEAEKDDFADALRRLTIRYDNLFQTSFPYSAGLHQRPTDGQPHPEWHLHMHFFPPLLRSATVRKFMVGYELLANAQRDITPEWAAERLRSQPEVHYRHAPAGPQEQPG</sequence>
<dbReference type="SUPFAM" id="SSF54197">
    <property type="entry name" value="HIT-like"/>
    <property type="match status" value="2"/>
</dbReference>
<feature type="binding site" evidence="16">
    <location>
        <position position="302"/>
    </location>
    <ligand>
        <name>Fe cation</name>
        <dbReference type="ChEBI" id="CHEBI:24875"/>
    </ligand>
</feature>
<evidence type="ECO:0000259" key="19">
    <source>
        <dbReference type="Pfam" id="PF02744"/>
    </source>
</evidence>
<dbReference type="OrthoDB" id="9769064at2"/>
<feature type="binding site" description="in other chain" evidence="14">
    <location>
        <position position="329"/>
    </location>
    <ligand>
        <name>UDP-alpha-D-glucose</name>
        <dbReference type="ChEBI" id="CHEBI:58885"/>
        <note>ligand shared between dimeric partners</note>
    </ligand>
</feature>
<comment type="similarity">
    <text evidence="3 17">Belongs to the galactose-1-phosphate uridylyltransferase type 1 family.</text>
</comment>
<feature type="binding site" evidence="14">
    <location>
        <begin position="32"/>
        <end position="35"/>
    </location>
    <ligand>
        <name>UDP-alpha-D-glucose</name>
        <dbReference type="ChEBI" id="CHEBI:58885"/>
        <note>ligand shared between dimeric partners</note>
    </ligand>
</feature>
<keyword evidence="6 17" id="KW-0808">Transferase</keyword>
<keyword evidence="16" id="KW-0408">Iron</keyword>
<evidence type="ECO:0000256" key="14">
    <source>
        <dbReference type="PIRSR" id="PIRSR000808-2"/>
    </source>
</evidence>
<dbReference type="Pfam" id="PF01087">
    <property type="entry name" value="GalP_UDP_transf"/>
    <property type="match status" value="1"/>
</dbReference>
<dbReference type="RefSeq" id="WP_073106178.1">
    <property type="nucleotide sequence ID" value="NZ_FQYN01000002.1"/>
</dbReference>
<feature type="binding site" evidence="15">
    <location>
        <position position="56"/>
    </location>
    <ligand>
        <name>Zn(2+)</name>
        <dbReference type="ChEBI" id="CHEBI:29105"/>
    </ligand>
</feature>
<dbReference type="AlphaFoldDB" id="A0A1M6C6Q7"/>
<feature type="binding site" evidence="14">
    <location>
        <begin position="317"/>
        <end position="318"/>
    </location>
    <ligand>
        <name>UDP-alpha-D-glucose</name>
        <dbReference type="ChEBI" id="CHEBI:58885"/>
        <note>ligand shared between dimeric partners</note>
    </ligand>
</feature>
<dbReference type="InterPro" id="IPR001937">
    <property type="entry name" value="GalP_UDPtransf1"/>
</dbReference>
<keyword evidence="9 15" id="KW-0862">Zinc</keyword>
<evidence type="ECO:0000256" key="16">
    <source>
        <dbReference type="PIRSR" id="PIRSR000808-4"/>
    </source>
</evidence>
<dbReference type="FunFam" id="3.30.428.10:FF:000001">
    <property type="entry name" value="Galactose-1-phosphate uridylyltransferase"/>
    <property type="match status" value="1"/>
</dbReference>
<feature type="binding site" evidence="14">
    <location>
        <begin position="322"/>
        <end position="323"/>
    </location>
    <ligand>
        <name>UDP-alpha-D-glucose</name>
        <dbReference type="ChEBI" id="CHEBI:58885"/>
        <note>ligand shared between dimeric partners</note>
    </ligand>
</feature>
<dbReference type="Gene3D" id="3.30.428.10">
    <property type="entry name" value="HIT-like"/>
    <property type="match status" value="2"/>
</dbReference>
<evidence type="ECO:0000256" key="5">
    <source>
        <dbReference type="ARBA" id="ARBA00016340"/>
    </source>
</evidence>
<dbReference type="InterPro" id="IPR005850">
    <property type="entry name" value="GalP_Utransf_C"/>
</dbReference>
<evidence type="ECO:0000256" key="1">
    <source>
        <dbReference type="ARBA" id="ARBA00001107"/>
    </source>
</evidence>
<evidence type="ECO:0000256" key="12">
    <source>
        <dbReference type="NCBIfam" id="TIGR00209"/>
    </source>
</evidence>
<dbReference type="CDD" id="cd00608">
    <property type="entry name" value="GalT"/>
    <property type="match status" value="1"/>
</dbReference>
<gene>
    <name evidence="20" type="ORF">SAMN02745146_1044</name>
</gene>
<dbReference type="PIRSF" id="PIRSF000808">
    <property type="entry name" value="GalT"/>
    <property type="match status" value="1"/>
</dbReference>
<evidence type="ECO:0000259" key="18">
    <source>
        <dbReference type="Pfam" id="PF01087"/>
    </source>
</evidence>
<evidence type="ECO:0000256" key="6">
    <source>
        <dbReference type="ARBA" id="ARBA00022679"/>
    </source>
</evidence>
<organism evidence="20 21">
    <name type="scientific">Hymenobacter daecheongensis DSM 21074</name>
    <dbReference type="NCBI Taxonomy" id="1121955"/>
    <lineage>
        <taxon>Bacteria</taxon>
        <taxon>Pseudomonadati</taxon>
        <taxon>Bacteroidota</taxon>
        <taxon>Cytophagia</taxon>
        <taxon>Cytophagales</taxon>
        <taxon>Hymenobacteraceae</taxon>
        <taxon>Hymenobacter</taxon>
    </lineage>
</organism>
<accession>A0A1M6C6Q7</accession>
<feature type="binding site" evidence="16">
    <location>
        <position position="304"/>
    </location>
    <ligand>
        <name>Fe cation</name>
        <dbReference type="ChEBI" id="CHEBI:24875"/>
    </ligand>
</feature>
<proteinExistence type="inferred from homology"/>
<dbReference type="InterPro" id="IPR005849">
    <property type="entry name" value="GalP_Utransf_N"/>
</dbReference>
<dbReference type="Proteomes" id="UP000184418">
    <property type="component" value="Unassembled WGS sequence"/>
</dbReference>
<reference evidence="20 21" key="1">
    <citation type="submission" date="2016-11" db="EMBL/GenBank/DDBJ databases">
        <authorList>
            <person name="Jaros S."/>
            <person name="Januszkiewicz K."/>
            <person name="Wedrychowicz H."/>
        </authorList>
    </citation>
    <scope>NUCLEOTIDE SEQUENCE [LARGE SCALE GENOMIC DNA]</scope>
    <source>
        <strain evidence="20 21">DSM 21074</strain>
    </source>
</reference>
<feature type="binding site" description="in other chain" evidence="14">
    <location>
        <begin position="81"/>
        <end position="82"/>
    </location>
    <ligand>
        <name>UDP-alpha-D-glucose</name>
        <dbReference type="ChEBI" id="CHEBI:58885"/>
        <note>ligand shared between dimeric partners</note>
    </ligand>
</feature>